<evidence type="ECO:0000256" key="7">
    <source>
        <dbReference type="RuleBase" id="RU000383"/>
    </source>
</evidence>
<dbReference type="RefSeq" id="XP_015866462.1">
    <property type="nucleotide sequence ID" value="XM_016010976.4"/>
</dbReference>
<dbReference type="CDD" id="cd20587">
    <property type="entry name" value="CYCLIN_AcCycT_rpt1"/>
    <property type="match status" value="1"/>
</dbReference>
<dbReference type="SMART" id="SM00385">
    <property type="entry name" value="CYCLIN"/>
    <property type="match status" value="2"/>
</dbReference>
<dbReference type="GO" id="GO:0016538">
    <property type="term" value="F:cyclin-dependent protein serine/threonine kinase regulator activity"/>
    <property type="evidence" value="ECO:0007669"/>
    <property type="project" value="InterPro"/>
</dbReference>
<sequence>MAGFLSGDHGMYEGGGAGGGGGGSYKHAQDKPDDGGARWYFSRKEIEDNSPSRRDGIDLKKETYLRKSYCTFLQDLGMRLKVPQVTIATAIIFCHRFFLRQSHAKNDRRTIATVCMFLAGKVEETPRPLKDVILVSYEIIHKKDPTAVQKIKQKEVYEQQKELILLGERVVLATLGFDLNVQHPYKPLVEAIKKFKVAQNALAQVAWNFVNDGLRTSLCLQFKPHHIAAGAIFLAAKFLKVKLPSDGEKVWWQEFDVTPRQLEEVSNQMLELYEQNRVPPSSDVEGSAASGATHRAPAKAATSNEEHVTTNSYSQTGGMRPGTSKPALSRPASELSYADNQGGPPRVTESRSNDYASTELKILDQKVDGEFKDNQHSELEQLPYQEKVGEAQNISRLDSEGAGEEDHESNVGRSETREPGELKDKHFGRNLENRRGTLGRSPQEEFKKIDRDKVKAALEKRRKSGDVARRTDLMDEDDLIERELEDGIELAAGSEKTKRDRRQNWLKSSNRPENDELHQGKHQEGVRDEHYQGLKGQQSGPDLNNVEEGEVSAFDDAEFQSPKSNHRKRKAGSPLTNEGKQRHD</sequence>
<feature type="compositionally biased region" description="Basic and acidic residues" evidence="8">
    <location>
        <begin position="510"/>
        <end position="532"/>
    </location>
</feature>
<gene>
    <name evidence="11" type="primary">LOC107404043</name>
</gene>
<feature type="region of interest" description="Disordered" evidence="8">
    <location>
        <begin position="275"/>
        <end position="359"/>
    </location>
</feature>
<evidence type="ECO:0000259" key="9">
    <source>
        <dbReference type="SMART" id="SM00385"/>
    </source>
</evidence>
<dbReference type="SMR" id="A0A6P3YSB4"/>
<dbReference type="FunFam" id="1.10.472.10:FF:000026">
    <property type="entry name" value="Cyclin-T1-5 like"/>
    <property type="match status" value="1"/>
</dbReference>
<dbReference type="GO" id="GO:0006357">
    <property type="term" value="P:regulation of transcription by RNA polymerase II"/>
    <property type="evidence" value="ECO:0007669"/>
    <property type="project" value="InterPro"/>
</dbReference>
<dbReference type="SUPFAM" id="SSF47954">
    <property type="entry name" value="Cyclin-like"/>
    <property type="match status" value="2"/>
</dbReference>
<reference evidence="11" key="1">
    <citation type="submission" date="2025-08" db="UniProtKB">
        <authorList>
            <consortium name="RefSeq"/>
        </authorList>
    </citation>
    <scope>IDENTIFICATION</scope>
    <source>
        <tissue evidence="11">Seedling</tissue>
    </source>
</reference>
<dbReference type="Pfam" id="PF21797">
    <property type="entry name" value="CycT2-like_C"/>
    <property type="match status" value="1"/>
</dbReference>
<evidence type="ECO:0000313" key="11">
    <source>
        <dbReference type="RefSeq" id="XP_015866462.1"/>
    </source>
</evidence>
<evidence type="ECO:0000256" key="5">
    <source>
        <dbReference type="ARBA" id="ARBA00032263"/>
    </source>
</evidence>
<dbReference type="Proteomes" id="UP001652623">
    <property type="component" value="Chromosome 3"/>
</dbReference>
<dbReference type="FunFam" id="1.10.472.10:FF:000028">
    <property type="entry name" value="Cyclin-T1-5 like"/>
    <property type="match status" value="1"/>
</dbReference>
<evidence type="ECO:0000256" key="3">
    <source>
        <dbReference type="ARBA" id="ARBA00023127"/>
    </source>
</evidence>
<evidence type="ECO:0000256" key="6">
    <source>
        <dbReference type="ARBA" id="ARBA00061204"/>
    </source>
</evidence>
<dbReference type="CDD" id="cd20588">
    <property type="entry name" value="CYCLIN_AcCycT_rpt2"/>
    <property type="match status" value="1"/>
</dbReference>
<dbReference type="KEGG" id="zju:107404043"/>
<dbReference type="Gene3D" id="1.10.472.10">
    <property type="entry name" value="Cyclin-like"/>
    <property type="match status" value="2"/>
</dbReference>
<comment type="subunit">
    <text evidence="1">Interacts with the CDC2 protein kinase to form a serine/threonine kinase holoenzyme complex also known as maturation promoting factor (MPF). The cyclin subunit imparts substrate specificity to the complex.</text>
</comment>
<dbReference type="InterPro" id="IPR006671">
    <property type="entry name" value="Cyclin_N"/>
</dbReference>
<dbReference type="GO" id="GO:0051301">
    <property type="term" value="P:cell division"/>
    <property type="evidence" value="ECO:0007669"/>
    <property type="project" value="UniProtKB-KW"/>
</dbReference>
<dbReference type="InParanoid" id="A0A6P3YSB4"/>
<feature type="compositionally biased region" description="Acidic residues" evidence="8">
    <location>
        <begin position="545"/>
        <end position="558"/>
    </location>
</feature>
<evidence type="ECO:0000313" key="10">
    <source>
        <dbReference type="Proteomes" id="UP001652623"/>
    </source>
</evidence>
<protein>
    <recommendedName>
        <fullName evidence="5">B-like cyclin</fullName>
    </recommendedName>
</protein>
<dbReference type="AlphaFoldDB" id="A0A6P3YSB4"/>
<keyword evidence="10" id="KW-1185">Reference proteome</keyword>
<feature type="compositionally biased region" description="Acidic residues" evidence="8">
    <location>
        <begin position="474"/>
        <end position="488"/>
    </location>
</feature>
<dbReference type="Pfam" id="PF00134">
    <property type="entry name" value="Cyclin_N"/>
    <property type="match status" value="1"/>
</dbReference>
<dbReference type="InterPro" id="IPR013763">
    <property type="entry name" value="Cyclin-like_dom"/>
</dbReference>
<evidence type="ECO:0000256" key="8">
    <source>
        <dbReference type="SAM" id="MobiDB-lite"/>
    </source>
</evidence>
<evidence type="ECO:0000256" key="4">
    <source>
        <dbReference type="ARBA" id="ARBA00023306"/>
    </source>
</evidence>
<dbReference type="InterPro" id="IPR043198">
    <property type="entry name" value="Cyclin/Ssn8"/>
</dbReference>
<evidence type="ECO:0000256" key="2">
    <source>
        <dbReference type="ARBA" id="ARBA00022618"/>
    </source>
</evidence>
<feature type="region of interest" description="Disordered" evidence="8">
    <location>
        <begin position="379"/>
        <end position="584"/>
    </location>
</feature>
<feature type="domain" description="Cyclin-like" evidence="9">
    <location>
        <begin position="71"/>
        <end position="173"/>
    </location>
</feature>
<feature type="compositionally biased region" description="Basic and acidic residues" evidence="8">
    <location>
        <begin position="442"/>
        <end position="473"/>
    </location>
</feature>
<keyword evidence="4" id="KW-0131">Cell cycle</keyword>
<feature type="domain" description="Cyclin-like" evidence="9">
    <location>
        <begin position="186"/>
        <end position="271"/>
    </location>
</feature>
<proteinExistence type="inferred from homology"/>
<dbReference type="InterPro" id="IPR036915">
    <property type="entry name" value="Cyclin-like_sf"/>
</dbReference>
<keyword evidence="3 7" id="KW-0195">Cyclin</keyword>
<organism evidence="10 11">
    <name type="scientific">Ziziphus jujuba</name>
    <name type="common">Chinese jujube</name>
    <name type="synonym">Ziziphus sativa</name>
    <dbReference type="NCBI Taxonomy" id="326968"/>
    <lineage>
        <taxon>Eukaryota</taxon>
        <taxon>Viridiplantae</taxon>
        <taxon>Streptophyta</taxon>
        <taxon>Embryophyta</taxon>
        <taxon>Tracheophyta</taxon>
        <taxon>Spermatophyta</taxon>
        <taxon>Magnoliopsida</taxon>
        <taxon>eudicotyledons</taxon>
        <taxon>Gunneridae</taxon>
        <taxon>Pentapetalae</taxon>
        <taxon>rosids</taxon>
        <taxon>fabids</taxon>
        <taxon>Rosales</taxon>
        <taxon>Rhamnaceae</taxon>
        <taxon>Paliureae</taxon>
        <taxon>Ziziphus</taxon>
    </lineage>
</organism>
<evidence type="ECO:0000256" key="1">
    <source>
        <dbReference type="ARBA" id="ARBA00011177"/>
    </source>
</evidence>
<name>A0A6P3YSB4_ZIZJJ</name>
<comment type="similarity">
    <text evidence="6">Belongs to the cyclin family. Cyclin T subfamily.</text>
</comment>
<accession>A0A6P3YSB4</accession>
<dbReference type="FunCoup" id="A0A6P3YSB4">
    <property type="interactions" value="3006"/>
</dbReference>
<dbReference type="PANTHER" id="PTHR10026">
    <property type="entry name" value="CYCLIN"/>
    <property type="match status" value="1"/>
</dbReference>
<feature type="compositionally biased region" description="Basic and acidic residues" evidence="8">
    <location>
        <begin position="408"/>
        <end position="435"/>
    </location>
</feature>
<dbReference type="GeneID" id="107404043"/>
<keyword evidence="2" id="KW-0132">Cell division</keyword>